<comment type="subcellular location">
    <subcellularLocation>
        <location evidence="1">Secreted</location>
        <location evidence="1">Cell wall</location>
        <topology evidence="1">Peptidoglycan-anchor</topology>
    </subcellularLocation>
</comment>
<dbReference type="Pfam" id="PF00746">
    <property type="entry name" value="Gram_pos_anchor"/>
    <property type="match status" value="1"/>
</dbReference>
<dbReference type="STRING" id="142588.SAMN04488559_10784"/>
<dbReference type="Gene3D" id="2.60.40.10">
    <property type="entry name" value="Immunoglobulins"/>
    <property type="match status" value="1"/>
</dbReference>
<dbReference type="EMBL" id="FOHA01000007">
    <property type="protein sequence ID" value="SER83644.1"/>
    <property type="molecule type" value="Genomic_DNA"/>
</dbReference>
<dbReference type="InterPro" id="IPR006146">
    <property type="entry name" value="5'-Nucleotdase_CS"/>
</dbReference>
<feature type="domain" description="Calcineurin-like phosphoesterase" evidence="9">
    <location>
        <begin position="93"/>
        <end position="350"/>
    </location>
</feature>
<dbReference type="InterPro" id="IPR029052">
    <property type="entry name" value="Metallo-depent_PP-like"/>
</dbReference>
<dbReference type="GO" id="GO:0000166">
    <property type="term" value="F:nucleotide binding"/>
    <property type="evidence" value="ECO:0007669"/>
    <property type="project" value="InterPro"/>
</dbReference>
<accession>A0A1H9SF93</accession>
<dbReference type="SUPFAM" id="SSF55816">
    <property type="entry name" value="5'-nucleotidase (syn. UDP-sugar hydrolase), C-terminal domain"/>
    <property type="match status" value="1"/>
</dbReference>
<dbReference type="Gene3D" id="3.90.780.10">
    <property type="entry name" value="5'-Nucleotidase, C-terminal domain"/>
    <property type="match status" value="1"/>
</dbReference>
<evidence type="ECO:0000256" key="4">
    <source>
        <dbReference type="ARBA" id="ARBA00022729"/>
    </source>
</evidence>
<keyword evidence="3" id="KW-0964">Secreted</keyword>
<feature type="region of interest" description="Disordered" evidence="6">
    <location>
        <begin position="33"/>
        <end position="74"/>
    </location>
</feature>
<protein>
    <submittedName>
        <fullName evidence="12">5'-nucleotidase</fullName>
    </submittedName>
</protein>
<evidence type="ECO:0000256" key="8">
    <source>
        <dbReference type="SAM" id="SignalP"/>
    </source>
</evidence>
<feature type="chain" id="PRO_5011629026" evidence="8">
    <location>
        <begin position="28"/>
        <end position="796"/>
    </location>
</feature>
<feature type="region of interest" description="Disordered" evidence="6">
    <location>
        <begin position="731"/>
        <end position="765"/>
    </location>
</feature>
<feature type="domain" description="5'-Nucleotidase C-terminal" evidence="11">
    <location>
        <begin position="426"/>
        <end position="587"/>
    </location>
</feature>
<feature type="compositionally biased region" description="Polar residues" evidence="6">
    <location>
        <begin position="744"/>
        <end position="758"/>
    </location>
</feature>
<dbReference type="GO" id="GO:0008253">
    <property type="term" value="F:5'-nucleotidase activity"/>
    <property type="evidence" value="ECO:0007669"/>
    <property type="project" value="TreeGrafter"/>
</dbReference>
<dbReference type="GO" id="GO:0009166">
    <property type="term" value="P:nucleotide catabolic process"/>
    <property type="evidence" value="ECO:0007669"/>
    <property type="project" value="InterPro"/>
</dbReference>
<keyword evidence="4 8" id="KW-0732">Signal</keyword>
<dbReference type="InterPro" id="IPR004843">
    <property type="entry name" value="Calcineurin-like_PHP"/>
</dbReference>
<gene>
    <name evidence="12" type="ORF">SAMN04488559_10784</name>
</gene>
<keyword evidence="7" id="KW-0472">Membrane</keyword>
<feature type="signal peptide" evidence="8">
    <location>
        <begin position="1"/>
        <end position="27"/>
    </location>
</feature>
<dbReference type="Gene3D" id="3.60.21.10">
    <property type="match status" value="1"/>
</dbReference>
<dbReference type="GO" id="GO:0008768">
    <property type="term" value="F:UDP-sugar diphosphatase activity"/>
    <property type="evidence" value="ECO:0007669"/>
    <property type="project" value="TreeGrafter"/>
</dbReference>
<evidence type="ECO:0000256" key="7">
    <source>
        <dbReference type="SAM" id="Phobius"/>
    </source>
</evidence>
<evidence type="ECO:0000256" key="2">
    <source>
        <dbReference type="ARBA" id="ARBA00022512"/>
    </source>
</evidence>
<evidence type="ECO:0000256" key="5">
    <source>
        <dbReference type="ARBA" id="ARBA00023088"/>
    </source>
</evidence>
<reference evidence="12 13" key="1">
    <citation type="submission" date="2016-10" db="EMBL/GenBank/DDBJ databases">
        <authorList>
            <person name="de Groot N.N."/>
        </authorList>
    </citation>
    <scope>NUCLEOTIDE SEQUENCE [LARGE SCALE GENOMIC DNA]</scope>
    <source>
        <strain evidence="12 13">DSM 13760</strain>
    </source>
</reference>
<keyword evidence="7" id="KW-1133">Transmembrane helix</keyword>
<proteinExistence type="predicted"/>
<keyword evidence="7" id="KW-0812">Transmembrane</keyword>
<dbReference type="FunFam" id="3.90.780.10:FF:000004">
    <property type="entry name" value="UDP-sugar hydrolase, putative"/>
    <property type="match status" value="1"/>
</dbReference>
<evidence type="ECO:0000313" key="13">
    <source>
        <dbReference type="Proteomes" id="UP000198948"/>
    </source>
</evidence>
<dbReference type="PROSITE" id="PS00786">
    <property type="entry name" value="5_NUCLEOTIDASE_2"/>
    <property type="match status" value="1"/>
</dbReference>
<dbReference type="SUPFAM" id="SSF56300">
    <property type="entry name" value="Metallo-dependent phosphatases"/>
    <property type="match status" value="1"/>
</dbReference>
<dbReference type="GO" id="GO:0046872">
    <property type="term" value="F:metal ion binding"/>
    <property type="evidence" value="ECO:0007669"/>
    <property type="project" value="InterPro"/>
</dbReference>
<dbReference type="InterPro" id="IPR019931">
    <property type="entry name" value="LPXTG_anchor"/>
</dbReference>
<organism evidence="12 13">
    <name type="scientific">Isobaculum melis</name>
    <dbReference type="NCBI Taxonomy" id="142588"/>
    <lineage>
        <taxon>Bacteria</taxon>
        <taxon>Bacillati</taxon>
        <taxon>Bacillota</taxon>
        <taxon>Bacilli</taxon>
        <taxon>Lactobacillales</taxon>
        <taxon>Carnobacteriaceae</taxon>
        <taxon>Isobaculum</taxon>
    </lineage>
</organism>
<feature type="transmembrane region" description="Helical" evidence="7">
    <location>
        <begin position="771"/>
        <end position="789"/>
    </location>
</feature>
<keyword evidence="5" id="KW-0572">Peptidoglycan-anchor</keyword>
<dbReference type="NCBIfam" id="TIGR01167">
    <property type="entry name" value="LPXTG_anchor"/>
    <property type="match status" value="1"/>
</dbReference>
<evidence type="ECO:0000259" key="10">
    <source>
        <dbReference type="Pfam" id="PF00746"/>
    </source>
</evidence>
<feature type="compositionally biased region" description="Low complexity" evidence="6">
    <location>
        <begin position="53"/>
        <end position="71"/>
    </location>
</feature>
<evidence type="ECO:0000256" key="1">
    <source>
        <dbReference type="ARBA" id="ARBA00004168"/>
    </source>
</evidence>
<dbReference type="RefSeq" id="WP_092651843.1">
    <property type="nucleotide sequence ID" value="NZ_FOHA01000007.1"/>
</dbReference>
<dbReference type="PANTHER" id="PTHR11575">
    <property type="entry name" value="5'-NUCLEOTIDASE-RELATED"/>
    <property type="match status" value="1"/>
</dbReference>
<dbReference type="AlphaFoldDB" id="A0A1H9SF93"/>
<evidence type="ECO:0000256" key="6">
    <source>
        <dbReference type="SAM" id="MobiDB-lite"/>
    </source>
</evidence>
<name>A0A1H9SF93_9LACT</name>
<sequence>MKKSKNLLSKLFVFSLIFTSFSPAVFAEEKSLNPTIEESPAVSTEPIVESSLQPEPTITTTSPETEPSQPQLQTQSIKEITPKVKTTIPLQLLGINDFHGALSTTGTAYIEGTPYRGAGRAALLASYLNLAETNFKALKPTGTTLRVQAGDMVGASPANSGLLQDEPTIRALNRMNFTIGTLGNHEFDEGLAEYNRILTGTAPKPGEFNTITENYIREASKTEIVIANMTDKNTGTIPFGWKPYTVKSIEANGESVKVGFIGIVTTEIPNLVLKKHYENYNFLNEAETIARYSKELRDQGVNAIVVLAHVPAVSSNQVVSGEAADIINQVNAMDPENSVDAFFAGHNHQYTNGVTGQTRIVQSTSQGKAYIDLTGELDPETQDFVAIPEAEVLPVMPNPALTEDTGIQSIISEADALVAMVTTEKIGTAVDAQNISREPNAFKESAVGNLVTDGQRFIANQLGYQVDFAMTNNGGIRADLLVEPDNAITWGAAQNVQPFGNILQVVEMSGEQIERVLNEQYDEGGKYFLQVSGLSYVYTDNDDAEQPAKVHQIRKEDGTRLDPNATYRVVINDFLFGGGDGFKTFTEAKLVGAVDPDTETFINYIKAQEAAGQVIDAKVTGRKTYLSATDIQAAETAAVQAIKDATKIHTLTEGDSALTGTTLPNAMISVQLKESLARSSLTTTATENGEFSLDITNLALTKDQIVAITITDTDGNQAQFEQTVLEKAQITETEKPNPNKPDNIGSSIDQPKGSSTSKDPTKLPATGEVTTFLPIAGVLMIGAAGIYVMKKRKCTA</sequence>
<dbReference type="PRINTS" id="PR01607">
    <property type="entry name" value="APYRASEFAMLY"/>
</dbReference>
<dbReference type="OrthoDB" id="9801679at2"/>
<dbReference type="InterPro" id="IPR013783">
    <property type="entry name" value="Ig-like_fold"/>
</dbReference>
<evidence type="ECO:0000259" key="11">
    <source>
        <dbReference type="Pfam" id="PF02872"/>
    </source>
</evidence>
<dbReference type="InterPro" id="IPR006179">
    <property type="entry name" value="5_nucleotidase/apyrase"/>
</dbReference>
<dbReference type="InterPro" id="IPR036907">
    <property type="entry name" value="5'-Nucleotdase_C_sf"/>
</dbReference>
<evidence type="ECO:0000259" key="9">
    <source>
        <dbReference type="Pfam" id="PF00149"/>
    </source>
</evidence>
<evidence type="ECO:0000256" key="3">
    <source>
        <dbReference type="ARBA" id="ARBA00022525"/>
    </source>
</evidence>
<dbReference type="InterPro" id="IPR008334">
    <property type="entry name" value="5'-Nucleotdase_C"/>
</dbReference>
<dbReference type="Pfam" id="PF02872">
    <property type="entry name" value="5_nucleotid_C"/>
    <property type="match status" value="1"/>
</dbReference>
<evidence type="ECO:0000313" key="12">
    <source>
        <dbReference type="EMBL" id="SER83644.1"/>
    </source>
</evidence>
<dbReference type="PANTHER" id="PTHR11575:SF24">
    <property type="entry name" value="5'-NUCLEOTIDASE"/>
    <property type="match status" value="1"/>
</dbReference>
<dbReference type="Pfam" id="PF00149">
    <property type="entry name" value="Metallophos"/>
    <property type="match status" value="1"/>
</dbReference>
<dbReference type="GO" id="GO:0030288">
    <property type="term" value="C:outer membrane-bounded periplasmic space"/>
    <property type="evidence" value="ECO:0007669"/>
    <property type="project" value="TreeGrafter"/>
</dbReference>
<feature type="domain" description="Gram-positive cocci surface proteins LPxTG" evidence="10">
    <location>
        <begin position="758"/>
        <end position="793"/>
    </location>
</feature>
<dbReference type="FunFam" id="3.60.21.10:FF:000052">
    <property type="entry name" value="Endonuclease YhcR"/>
    <property type="match status" value="1"/>
</dbReference>
<dbReference type="Proteomes" id="UP000198948">
    <property type="component" value="Unassembled WGS sequence"/>
</dbReference>
<keyword evidence="2" id="KW-0134">Cell wall</keyword>
<keyword evidence="13" id="KW-1185">Reference proteome</keyword>